<dbReference type="SMART" id="SM01182">
    <property type="entry name" value="EF-1_beta_acid"/>
    <property type="match status" value="1"/>
</dbReference>
<dbReference type="InterPro" id="IPR036219">
    <property type="entry name" value="eEF-1beta-like_sf"/>
</dbReference>
<dbReference type="GO" id="GO:0005085">
    <property type="term" value="F:guanyl-nucleotide exchange factor activity"/>
    <property type="evidence" value="ECO:0007669"/>
    <property type="project" value="TreeGrafter"/>
</dbReference>
<organism evidence="8 9">
    <name type="scientific">Electrophorus voltai</name>
    <dbReference type="NCBI Taxonomy" id="2609070"/>
    <lineage>
        <taxon>Eukaryota</taxon>
        <taxon>Metazoa</taxon>
        <taxon>Chordata</taxon>
        <taxon>Craniata</taxon>
        <taxon>Vertebrata</taxon>
        <taxon>Euteleostomi</taxon>
        <taxon>Actinopterygii</taxon>
        <taxon>Neopterygii</taxon>
        <taxon>Teleostei</taxon>
        <taxon>Ostariophysi</taxon>
        <taxon>Gymnotiformes</taxon>
        <taxon>Gymnotoidei</taxon>
        <taxon>Gymnotidae</taxon>
        <taxon>Electrophorus</taxon>
    </lineage>
</organism>
<dbReference type="EMBL" id="JAROKS010000021">
    <property type="protein sequence ID" value="KAK1790791.1"/>
    <property type="molecule type" value="Genomic_DNA"/>
</dbReference>
<evidence type="ECO:0000256" key="4">
    <source>
        <dbReference type="RuleBase" id="RU003791"/>
    </source>
</evidence>
<comment type="similarity">
    <text evidence="1 4">Belongs to the EF-1-beta/EF-1-delta family.</text>
</comment>
<feature type="compositionally biased region" description="Polar residues" evidence="5">
    <location>
        <begin position="24"/>
        <end position="33"/>
    </location>
</feature>
<dbReference type="SUPFAM" id="SSF54984">
    <property type="entry name" value="eEF-1beta-like"/>
    <property type="match status" value="1"/>
</dbReference>
<evidence type="ECO:0000259" key="6">
    <source>
        <dbReference type="SMART" id="SM00888"/>
    </source>
</evidence>
<evidence type="ECO:0000256" key="5">
    <source>
        <dbReference type="SAM" id="MobiDB-lite"/>
    </source>
</evidence>
<dbReference type="PROSITE" id="PS00825">
    <property type="entry name" value="EF1BD_2"/>
    <property type="match status" value="1"/>
</dbReference>
<dbReference type="PANTHER" id="PTHR11595:SF88">
    <property type="entry name" value="ELONGATION FACTOR-1, DELTA, A ISOFORM X1"/>
    <property type="match status" value="1"/>
</dbReference>
<evidence type="ECO:0000313" key="8">
    <source>
        <dbReference type="EMBL" id="KAK1790791.1"/>
    </source>
</evidence>
<evidence type="ECO:0000313" key="9">
    <source>
        <dbReference type="Proteomes" id="UP001239994"/>
    </source>
</evidence>
<dbReference type="InterPro" id="IPR014717">
    <property type="entry name" value="Transl_elong_EF1B/ribsomal_bS6"/>
</dbReference>
<name>A0AAD8Z1L6_9TELE</name>
<sequence length="487" mass="54079">MENQRGFHSRARDAGGHRQGPGNGPSQHATTLNGDDLHGGRRRRPHRSSRSEGQGPDEGGLYPEAFGPLHGARGEIVWFNSSMYEQAEGYFQSTLDSSGAPPPPSSSTGERVHRSLVFRAKRKATQQNHAQGGHELRAHQRSSSEPQRGRQGPRGGRKRVFSETERAPQRARDNISMSGLQALAHDKVWFDKSKYDEAERRFFEVQSGVPQVPCHPSPQERSRVTPASDLSLGEETDASAILQDIAKARQTVQQSLAGVKAALQPGKGHPRAQKPRERRTSQNANKSEDQSELISRLKNLEQDNKNLHKVVDDLRAMLSKLESRMTLLEKNQSQPPKPAPAPQTAPASNPKVAVKEEEEEEDDDVDLFASDEEDEEAERIKAQRVQEYTARKATKPALIAKSSILLDVKPWDDETDMAKLEECVRSVQMDGLLWGASKLVPVGYGIKKLQISCVVEDDKVGTDILEEEITKFEDYVQSVDVAAFNKI</sequence>
<comment type="caution">
    <text evidence="8">The sequence shown here is derived from an EMBL/GenBank/DDBJ whole genome shotgun (WGS) entry which is preliminary data.</text>
</comment>
<dbReference type="Pfam" id="PF10587">
    <property type="entry name" value="EF-1_beta_acid"/>
    <property type="match status" value="1"/>
</dbReference>
<feature type="region of interest" description="Disordered" evidence="5">
    <location>
        <begin position="328"/>
        <end position="365"/>
    </location>
</feature>
<evidence type="ECO:0000256" key="2">
    <source>
        <dbReference type="ARBA" id="ARBA00022768"/>
    </source>
</evidence>
<dbReference type="GO" id="GO:0005853">
    <property type="term" value="C:eukaryotic translation elongation factor 1 complex"/>
    <property type="evidence" value="ECO:0007669"/>
    <property type="project" value="InterPro"/>
</dbReference>
<feature type="compositionally biased region" description="Acidic residues" evidence="5">
    <location>
        <begin position="356"/>
        <end position="365"/>
    </location>
</feature>
<protein>
    <recommendedName>
        <fullName evidence="10">Translation elongation factor EF1B beta/delta subunit guanine nucleotide exchange domain-containing protein</fullName>
    </recommendedName>
</protein>
<evidence type="ECO:0000259" key="7">
    <source>
        <dbReference type="SMART" id="SM01182"/>
    </source>
</evidence>
<feature type="compositionally biased region" description="Basic and acidic residues" evidence="5">
    <location>
        <begin position="160"/>
        <end position="173"/>
    </location>
</feature>
<evidence type="ECO:0000256" key="1">
    <source>
        <dbReference type="ARBA" id="ARBA00007411"/>
    </source>
</evidence>
<dbReference type="FunFam" id="3.30.70.60:FF:000001">
    <property type="entry name" value="Elongation factor 1-beta 1 like"/>
    <property type="match status" value="1"/>
</dbReference>
<dbReference type="InterPro" id="IPR018940">
    <property type="entry name" value="EF-1_beta_acid_region_euk"/>
</dbReference>
<feature type="region of interest" description="Disordered" evidence="5">
    <location>
        <begin position="123"/>
        <end position="174"/>
    </location>
</feature>
<keyword evidence="2 4" id="KW-0251">Elongation factor</keyword>
<feature type="region of interest" description="Disordered" evidence="5">
    <location>
        <begin position="209"/>
        <end position="231"/>
    </location>
</feature>
<keyword evidence="3 4" id="KW-0648">Protein biosynthesis</keyword>
<accession>A0AAD8Z1L6</accession>
<dbReference type="InterPro" id="IPR049720">
    <property type="entry name" value="EF1B_bsu/dsu"/>
</dbReference>
<feature type="domain" description="Elongation factor 1 beta central acidic region eukaryote" evidence="7">
    <location>
        <begin position="367"/>
        <end position="392"/>
    </location>
</feature>
<keyword evidence="9" id="KW-1185">Reference proteome</keyword>
<dbReference type="InterPro" id="IPR014038">
    <property type="entry name" value="EF1B_bsu/dsu_GNE"/>
</dbReference>
<dbReference type="Pfam" id="PF00736">
    <property type="entry name" value="EF1_GNE"/>
    <property type="match status" value="1"/>
</dbReference>
<dbReference type="PANTHER" id="PTHR11595">
    <property type="entry name" value="EF-HAND AND COILED-COIL DOMAIN-CONTAINING FAMILY MEMBER"/>
    <property type="match status" value="1"/>
</dbReference>
<reference evidence="8" key="1">
    <citation type="submission" date="2023-03" db="EMBL/GenBank/DDBJ databases">
        <title>Electrophorus voltai genome.</title>
        <authorList>
            <person name="Bian C."/>
        </authorList>
    </citation>
    <scope>NUCLEOTIDE SEQUENCE</scope>
    <source>
        <strain evidence="8">CB-2022</strain>
        <tissue evidence="8">Muscle</tissue>
    </source>
</reference>
<dbReference type="GO" id="GO:0005829">
    <property type="term" value="C:cytosol"/>
    <property type="evidence" value="ECO:0007669"/>
    <property type="project" value="TreeGrafter"/>
</dbReference>
<evidence type="ECO:0000256" key="3">
    <source>
        <dbReference type="ARBA" id="ARBA00022917"/>
    </source>
</evidence>
<dbReference type="SMART" id="SM00888">
    <property type="entry name" value="EF1_GNE"/>
    <property type="match status" value="1"/>
</dbReference>
<dbReference type="CDD" id="cd00292">
    <property type="entry name" value="EF1B"/>
    <property type="match status" value="1"/>
</dbReference>
<dbReference type="InterPro" id="IPR001326">
    <property type="entry name" value="Transl_elong_EF1B_B/D_CS"/>
</dbReference>
<dbReference type="GO" id="GO:0003746">
    <property type="term" value="F:translation elongation factor activity"/>
    <property type="evidence" value="ECO:0007669"/>
    <property type="project" value="UniProtKB-KW"/>
</dbReference>
<feature type="region of interest" description="Disordered" evidence="5">
    <location>
        <begin position="1"/>
        <end position="68"/>
    </location>
</feature>
<dbReference type="AlphaFoldDB" id="A0AAD8Z1L6"/>
<dbReference type="Proteomes" id="UP001239994">
    <property type="component" value="Unassembled WGS sequence"/>
</dbReference>
<feature type="domain" description="Translation elongation factor EF1B beta/delta subunit guanine nucleotide exchange" evidence="6">
    <location>
        <begin position="401"/>
        <end position="487"/>
    </location>
</feature>
<dbReference type="Gene3D" id="3.30.70.60">
    <property type="match status" value="1"/>
</dbReference>
<evidence type="ECO:0008006" key="10">
    <source>
        <dbReference type="Google" id="ProtNLM"/>
    </source>
</evidence>
<gene>
    <name evidence="8" type="ORF">P4O66_014645</name>
</gene>
<proteinExistence type="inferred from homology"/>
<feature type="region of interest" description="Disordered" evidence="5">
    <location>
        <begin position="259"/>
        <end position="293"/>
    </location>
</feature>